<sequence length="78" mass="8493">MARNTAFILVGVALAAIVVGVVTFNVLNLSEAYGGGPPYYSRTTNMDKWSSPLPVLGPIDVLVAIAVAAYARWWRRQR</sequence>
<evidence type="ECO:0000313" key="2">
    <source>
        <dbReference type="EMBL" id="MBB6102494.1"/>
    </source>
</evidence>
<proteinExistence type="predicted"/>
<dbReference type="Proteomes" id="UP000571554">
    <property type="component" value="Unassembled WGS sequence"/>
</dbReference>
<dbReference type="EMBL" id="JACHBW010000006">
    <property type="protein sequence ID" value="MBB6102494.1"/>
    <property type="molecule type" value="Genomic_DNA"/>
</dbReference>
<keyword evidence="1" id="KW-0812">Transmembrane</keyword>
<dbReference type="AlphaFoldDB" id="A0A7W9WSG0"/>
<name>A0A7W9WSG0_9BURK</name>
<keyword evidence="1" id="KW-1133">Transmembrane helix</keyword>
<keyword evidence="3" id="KW-1185">Reference proteome</keyword>
<accession>A0A7W9WSG0</accession>
<gene>
    <name evidence="2" type="ORF">F4827_002346</name>
</gene>
<feature type="transmembrane region" description="Helical" evidence="1">
    <location>
        <begin position="49"/>
        <end position="71"/>
    </location>
</feature>
<keyword evidence="1" id="KW-0472">Membrane</keyword>
<organism evidence="2 3">
    <name type="scientific">Paraburkholderia bannensis</name>
    <dbReference type="NCBI Taxonomy" id="765414"/>
    <lineage>
        <taxon>Bacteria</taxon>
        <taxon>Pseudomonadati</taxon>
        <taxon>Pseudomonadota</taxon>
        <taxon>Betaproteobacteria</taxon>
        <taxon>Burkholderiales</taxon>
        <taxon>Burkholderiaceae</taxon>
        <taxon>Paraburkholderia</taxon>
    </lineage>
</organism>
<comment type="caution">
    <text evidence="2">The sequence shown here is derived from an EMBL/GenBank/DDBJ whole genome shotgun (WGS) entry which is preliminary data.</text>
</comment>
<reference evidence="2 3" key="1">
    <citation type="submission" date="2020-08" db="EMBL/GenBank/DDBJ databases">
        <title>Above-ground endophytic microbial communities from plants in different locations in the United States.</title>
        <authorList>
            <person name="Frank C."/>
        </authorList>
    </citation>
    <scope>NUCLEOTIDE SEQUENCE [LARGE SCALE GENOMIC DNA]</scope>
    <source>
        <strain evidence="2 3">WP4_2_2</strain>
    </source>
</reference>
<evidence type="ECO:0000313" key="3">
    <source>
        <dbReference type="Proteomes" id="UP000571554"/>
    </source>
</evidence>
<feature type="transmembrane region" description="Helical" evidence="1">
    <location>
        <begin position="7"/>
        <end position="29"/>
    </location>
</feature>
<protein>
    <submittedName>
        <fullName evidence="2">Uncharacterized protein</fullName>
    </submittedName>
</protein>
<evidence type="ECO:0000256" key="1">
    <source>
        <dbReference type="SAM" id="Phobius"/>
    </source>
</evidence>